<dbReference type="GeneID" id="39980048"/>
<reference evidence="1 2" key="1">
    <citation type="submission" date="2016-10" db="EMBL/GenBank/DDBJ databases">
        <title>Reductive evolution of mitochondrial metabolism and differential evolution of invasion-related proteins in Cryptosporidium.</title>
        <authorList>
            <person name="Liu S."/>
            <person name="Roellig D.M."/>
            <person name="Guo Y."/>
            <person name="Li N."/>
            <person name="Frace M.A."/>
            <person name="Tang K."/>
            <person name="Zhang L."/>
            <person name="Feng Y."/>
            <person name="Xiao L."/>
        </authorList>
    </citation>
    <scope>NUCLEOTIDE SEQUENCE [LARGE SCALE GENOMIC DNA]</scope>
    <source>
        <strain evidence="1">39726</strain>
    </source>
</reference>
<dbReference type="Proteomes" id="UP000186176">
    <property type="component" value="Unassembled WGS sequence"/>
</dbReference>
<comment type="caution">
    <text evidence="1">The sequence shown here is derived from an EMBL/GenBank/DDBJ whole genome shotgun (WGS) entry which is preliminary data.</text>
</comment>
<sequence length="157" mass="17554">MEEQVNAGQSQIPASVLYQSQVNQMGANGGIGMVQQIPGQYYQPQHAPVFSQYAGVMRPEGFPVYTTQWPSAFNGGDPTQVQAPINTQYLPNENPVYYTSAQWDTQSYLPMSYYAGAYDPNGMPYPFPQSGSFQYVQDGPVIPRKRGAKRRLFKFCC</sequence>
<dbReference type="VEuPathDB" id="CryptoDB:cubi_03256"/>
<dbReference type="EMBL" id="LRBP01000032">
    <property type="protein sequence ID" value="OII70958.1"/>
    <property type="molecule type" value="Genomic_DNA"/>
</dbReference>
<evidence type="ECO:0000313" key="2">
    <source>
        <dbReference type="Proteomes" id="UP000186176"/>
    </source>
</evidence>
<dbReference type="RefSeq" id="XP_028873055.1">
    <property type="nucleotide sequence ID" value="XM_029020269.1"/>
</dbReference>
<proteinExistence type="predicted"/>
<organism evidence="1 2">
    <name type="scientific">Cryptosporidium ubiquitum</name>
    <dbReference type="NCBI Taxonomy" id="857276"/>
    <lineage>
        <taxon>Eukaryota</taxon>
        <taxon>Sar</taxon>
        <taxon>Alveolata</taxon>
        <taxon>Apicomplexa</taxon>
        <taxon>Conoidasida</taxon>
        <taxon>Coccidia</taxon>
        <taxon>Eucoccidiorida</taxon>
        <taxon>Eimeriorina</taxon>
        <taxon>Cryptosporidiidae</taxon>
        <taxon>Cryptosporidium</taxon>
    </lineage>
</organism>
<dbReference type="AlphaFoldDB" id="A0A1J4M9R5"/>
<protein>
    <submittedName>
        <fullName evidence="1">Uncharacterized protein</fullName>
    </submittedName>
</protein>
<keyword evidence="2" id="KW-1185">Reference proteome</keyword>
<gene>
    <name evidence="1" type="ORF">cubi_03256</name>
</gene>
<name>A0A1J4M9R5_9CRYT</name>
<accession>A0A1J4M9R5</accession>
<dbReference type="OrthoDB" id="338336at2759"/>
<evidence type="ECO:0000313" key="1">
    <source>
        <dbReference type="EMBL" id="OII70958.1"/>
    </source>
</evidence>